<evidence type="ECO:0000256" key="1">
    <source>
        <dbReference type="SAM" id="MobiDB-lite"/>
    </source>
</evidence>
<feature type="compositionally biased region" description="Low complexity" evidence="1">
    <location>
        <begin position="1"/>
        <end position="17"/>
    </location>
</feature>
<gene>
    <name evidence="2" type="ORF">N7515_008973</name>
</gene>
<dbReference type="OrthoDB" id="1681166at2759"/>
<organism evidence="2 3">
    <name type="scientific">Penicillium bovifimosum</name>
    <dbReference type="NCBI Taxonomy" id="126998"/>
    <lineage>
        <taxon>Eukaryota</taxon>
        <taxon>Fungi</taxon>
        <taxon>Dikarya</taxon>
        <taxon>Ascomycota</taxon>
        <taxon>Pezizomycotina</taxon>
        <taxon>Eurotiomycetes</taxon>
        <taxon>Eurotiomycetidae</taxon>
        <taxon>Eurotiales</taxon>
        <taxon>Aspergillaceae</taxon>
        <taxon>Penicillium</taxon>
    </lineage>
</organism>
<name>A0A9W9KV23_9EURO</name>
<reference evidence="2" key="1">
    <citation type="submission" date="2022-11" db="EMBL/GenBank/DDBJ databases">
        <authorList>
            <person name="Petersen C."/>
        </authorList>
    </citation>
    <scope>NUCLEOTIDE SEQUENCE</scope>
    <source>
        <strain evidence="2">IBT 22155</strain>
    </source>
</reference>
<comment type="caution">
    <text evidence="2">The sequence shown here is derived from an EMBL/GenBank/DDBJ whole genome shotgun (WGS) entry which is preliminary data.</text>
</comment>
<reference evidence="2" key="2">
    <citation type="journal article" date="2023" name="IMA Fungus">
        <title>Comparative genomic study of the Penicillium genus elucidates a diverse pangenome and 15 lateral gene transfer events.</title>
        <authorList>
            <person name="Petersen C."/>
            <person name="Sorensen T."/>
            <person name="Nielsen M.R."/>
            <person name="Sondergaard T.E."/>
            <person name="Sorensen J.L."/>
            <person name="Fitzpatrick D.A."/>
            <person name="Frisvad J.C."/>
            <person name="Nielsen K.L."/>
        </authorList>
    </citation>
    <scope>NUCLEOTIDE SEQUENCE</scope>
    <source>
        <strain evidence="2">IBT 22155</strain>
    </source>
</reference>
<proteinExistence type="predicted"/>
<feature type="region of interest" description="Disordered" evidence="1">
    <location>
        <begin position="326"/>
        <end position="371"/>
    </location>
</feature>
<feature type="region of interest" description="Disordered" evidence="1">
    <location>
        <begin position="1"/>
        <end position="72"/>
    </location>
</feature>
<dbReference type="RefSeq" id="XP_056517516.1">
    <property type="nucleotide sequence ID" value="XM_056669717.1"/>
</dbReference>
<feature type="compositionally biased region" description="Polar residues" evidence="1">
    <location>
        <begin position="217"/>
        <end position="243"/>
    </location>
</feature>
<dbReference type="Proteomes" id="UP001149079">
    <property type="component" value="Unassembled WGS sequence"/>
</dbReference>
<feature type="region of interest" description="Disordered" evidence="1">
    <location>
        <begin position="136"/>
        <end position="174"/>
    </location>
</feature>
<accession>A0A9W9KV23</accession>
<evidence type="ECO:0000313" key="3">
    <source>
        <dbReference type="Proteomes" id="UP001149079"/>
    </source>
</evidence>
<dbReference type="GeneID" id="81408887"/>
<dbReference type="AlphaFoldDB" id="A0A9W9KV23"/>
<keyword evidence="3" id="KW-1185">Reference proteome</keyword>
<dbReference type="EMBL" id="JAPQKL010000007">
    <property type="protein sequence ID" value="KAJ5121012.1"/>
    <property type="molecule type" value="Genomic_DNA"/>
</dbReference>
<sequence length="371" mass="39958">MSLNNSPNHPPLSSSSSRQFLRKAALSRPGTASSRPSDPHLQGQLPEGRLSTDDIHQLPDTTESPRQGVGLDGAHGQVEEYQEHQPASHPAFQPFFTLIEDAHTSDYHHPTVHYIFSDDDTDIVTEAALRSLAAQQEGLSDSKKDQIAQAQASNLRNETRDSSNLDQTKTTLLPPPIPGVWDNYVILDIEPSAVTPGAAQPIPIRELAPAKGGGETKSMSSSPANPSELPQEQSSSHQQYRVTAAQSFSPTWQVLNTEVVPAPTFENSNPGESPGHGLMLKIRGTSGFPVEVTGREKEGKLEEMMDQFAKRMSELQVIIDAAEGAEAANSRGNHVEEGVEQHSSLPDTAEGNTQGGEDNAAPSAEIEVQHP</sequence>
<feature type="region of interest" description="Disordered" evidence="1">
    <location>
        <begin position="195"/>
        <end position="243"/>
    </location>
</feature>
<protein>
    <submittedName>
        <fullName evidence="2">Uncharacterized protein</fullName>
    </submittedName>
</protein>
<evidence type="ECO:0000313" key="2">
    <source>
        <dbReference type="EMBL" id="KAJ5121012.1"/>
    </source>
</evidence>
<feature type="compositionally biased region" description="Polar residues" evidence="1">
    <location>
        <begin position="341"/>
        <end position="356"/>
    </location>
</feature>